<gene>
    <name evidence="1" type="ORF">MNBD_NITROSPINAE01-1905</name>
</gene>
<dbReference type="GO" id="GO:0008237">
    <property type="term" value="F:metallopeptidase activity"/>
    <property type="evidence" value="ECO:0007669"/>
    <property type="project" value="InterPro"/>
</dbReference>
<sequence>MNLIKKLTIIAICATLIHCGGGGGSAPESQNTPASVSDSSKQVNVSGADLCANKYTGAKLSPETIKNLILATNVNDPVYNSLGSNNRLVRWESPIQVYTGGVKRFDEAISNIQNMTNGLVTFQTVDSSPQDGISLLQGSAKDSDGCGSLESDKNLFYGFFDSNEIAGAFYAHIGSSNCDDTVWGNHPSAVAEHEVMHALGLWEHFMPGYDWPDAKDGIMNDYARAVLINIYQNPINVTAEELKICSF</sequence>
<dbReference type="SUPFAM" id="SSF55486">
    <property type="entry name" value="Metalloproteases ('zincins'), catalytic domain"/>
    <property type="match status" value="1"/>
</dbReference>
<reference evidence="1" key="1">
    <citation type="submission" date="2018-06" db="EMBL/GenBank/DDBJ databases">
        <authorList>
            <person name="Zhirakovskaya E."/>
        </authorList>
    </citation>
    <scope>NUCLEOTIDE SEQUENCE</scope>
</reference>
<name>A0A3B1BZ20_9ZZZZ</name>
<dbReference type="InterPro" id="IPR024079">
    <property type="entry name" value="MetalloPept_cat_dom_sf"/>
</dbReference>
<organism evidence="1">
    <name type="scientific">hydrothermal vent metagenome</name>
    <dbReference type="NCBI Taxonomy" id="652676"/>
    <lineage>
        <taxon>unclassified sequences</taxon>
        <taxon>metagenomes</taxon>
        <taxon>ecological metagenomes</taxon>
    </lineage>
</organism>
<proteinExistence type="predicted"/>
<evidence type="ECO:0008006" key="2">
    <source>
        <dbReference type="Google" id="ProtNLM"/>
    </source>
</evidence>
<dbReference type="EMBL" id="UOGC01000151">
    <property type="protein sequence ID" value="VAX23546.1"/>
    <property type="molecule type" value="Genomic_DNA"/>
</dbReference>
<evidence type="ECO:0000313" key="1">
    <source>
        <dbReference type="EMBL" id="VAX23546.1"/>
    </source>
</evidence>
<dbReference type="AlphaFoldDB" id="A0A3B1BZ20"/>
<protein>
    <recommendedName>
        <fullName evidence="2">Peptidase M10 metallopeptidase domain-containing protein</fullName>
    </recommendedName>
</protein>
<dbReference type="Gene3D" id="3.40.390.10">
    <property type="entry name" value="Collagenase (Catalytic Domain)"/>
    <property type="match status" value="1"/>
</dbReference>
<accession>A0A3B1BZ20</accession>